<dbReference type="AlphaFoldDB" id="A0A8X6YD10"/>
<evidence type="ECO:0000313" key="1">
    <source>
        <dbReference type="EMBL" id="GFY68610.1"/>
    </source>
</evidence>
<sequence>MNPKLLIWFPKRYPNCQTSLSLVAFEQNLSWRGGSWMRRRFAESPTFFLAVHVHTASPLPPLSTAFSPLDIGDYVNPEKNITA</sequence>
<comment type="caution">
    <text evidence="1">The sequence shown here is derived from an EMBL/GenBank/DDBJ whole genome shotgun (WGS) entry which is preliminary data.</text>
</comment>
<accession>A0A8X6YD10</accession>
<dbReference type="Proteomes" id="UP000886998">
    <property type="component" value="Unassembled WGS sequence"/>
</dbReference>
<name>A0A8X6YD10_9ARAC</name>
<dbReference type="EMBL" id="BMAV01017143">
    <property type="protein sequence ID" value="GFY68610.1"/>
    <property type="molecule type" value="Genomic_DNA"/>
</dbReference>
<proteinExistence type="predicted"/>
<gene>
    <name evidence="1" type="ORF">TNIN_384961</name>
</gene>
<reference evidence="1" key="1">
    <citation type="submission" date="2020-08" db="EMBL/GenBank/DDBJ databases">
        <title>Multicomponent nature underlies the extraordinary mechanical properties of spider dragline silk.</title>
        <authorList>
            <person name="Kono N."/>
            <person name="Nakamura H."/>
            <person name="Mori M."/>
            <person name="Yoshida Y."/>
            <person name="Ohtoshi R."/>
            <person name="Malay A.D."/>
            <person name="Moran D.A.P."/>
            <person name="Tomita M."/>
            <person name="Numata K."/>
            <person name="Arakawa K."/>
        </authorList>
    </citation>
    <scope>NUCLEOTIDE SEQUENCE</scope>
</reference>
<evidence type="ECO:0000313" key="2">
    <source>
        <dbReference type="Proteomes" id="UP000886998"/>
    </source>
</evidence>
<keyword evidence="2" id="KW-1185">Reference proteome</keyword>
<protein>
    <submittedName>
        <fullName evidence="1">Uncharacterized protein</fullName>
    </submittedName>
</protein>
<organism evidence="1 2">
    <name type="scientific">Trichonephila inaurata madagascariensis</name>
    <dbReference type="NCBI Taxonomy" id="2747483"/>
    <lineage>
        <taxon>Eukaryota</taxon>
        <taxon>Metazoa</taxon>
        <taxon>Ecdysozoa</taxon>
        <taxon>Arthropoda</taxon>
        <taxon>Chelicerata</taxon>
        <taxon>Arachnida</taxon>
        <taxon>Araneae</taxon>
        <taxon>Araneomorphae</taxon>
        <taxon>Entelegynae</taxon>
        <taxon>Araneoidea</taxon>
        <taxon>Nephilidae</taxon>
        <taxon>Trichonephila</taxon>
        <taxon>Trichonephila inaurata</taxon>
    </lineage>
</organism>